<accession>A0A0D8X936</accession>
<gene>
    <name evidence="1" type="ORF">DICVIV_12958</name>
</gene>
<reference evidence="2" key="2">
    <citation type="journal article" date="2016" name="Sci. Rep.">
        <title>Dictyocaulus viviparus genome, variome and transcriptome elucidate lungworm biology and support future intervention.</title>
        <authorList>
            <person name="McNulty S.N."/>
            <person name="Strube C."/>
            <person name="Rosa B.A."/>
            <person name="Martin J.C."/>
            <person name="Tyagi R."/>
            <person name="Choi Y.J."/>
            <person name="Wang Q."/>
            <person name="Hallsworth Pepin K."/>
            <person name="Zhang X."/>
            <person name="Ozersky P."/>
            <person name="Wilson R.K."/>
            <person name="Sternberg P.W."/>
            <person name="Gasser R.B."/>
            <person name="Mitreva M."/>
        </authorList>
    </citation>
    <scope>NUCLEOTIDE SEQUENCE [LARGE SCALE GENOMIC DNA]</scope>
    <source>
        <strain evidence="2">HannoverDv2000</strain>
    </source>
</reference>
<keyword evidence="2" id="KW-1185">Reference proteome</keyword>
<dbReference type="EMBL" id="KN716912">
    <property type="protein sequence ID" value="KJH41073.1"/>
    <property type="molecule type" value="Genomic_DNA"/>
</dbReference>
<sequence length="173" mass="19582">MAYTTEIGALKKAPSISWSEEGAKNFMINLTKKAIAVILQEMIPSHLVESILKLITVKFEYEPLKCTTVHVGKSRGPSNHCDSPDEGVCFIYENTVIGVCDDTSANVTKTVKQVPKKYLTLNGSLKMSYYFLGPWNEKQWRAFFDEVQRYLSRSRFGDYFSGMSLIITSIETE</sequence>
<dbReference type="AlphaFoldDB" id="A0A0D8X936"/>
<organism evidence="1 2">
    <name type="scientific">Dictyocaulus viviparus</name>
    <name type="common">Bovine lungworm</name>
    <dbReference type="NCBI Taxonomy" id="29172"/>
    <lineage>
        <taxon>Eukaryota</taxon>
        <taxon>Metazoa</taxon>
        <taxon>Ecdysozoa</taxon>
        <taxon>Nematoda</taxon>
        <taxon>Chromadorea</taxon>
        <taxon>Rhabditida</taxon>
        <taxon>Rhabditina</taxon>
        <taxon>Rhabditomorpha</taxon>
        <taxon>Strongyloidea</taxon>
        <taxon>Metastrongylidae</taxon>
        <taxon>Dictyocaulus</taxon>
    </lineage>
</organism>
<proteinExistence type="predicted"/>
<protein>
    <submittedName>
        <fullName evidence="1">Uncharacterized protein</fullName>
    </submittedName>
</protein>
<evidence type="ECO:0000313" key="2">
    <source>
        <dbReference type="Proteomes" id="UP000053766"/>
    </source>
</evidence>
<dbReference type="Proteomes" id="UP000053766">
    <property type="component" value="Unassembled WGS sequence"/>
</dbReference>
<name>A0A0D8X936_DICVI</name>
<reference evidence="1 2" key="1">
    <citation type="submission" date="2013-11" db="EMBL/GenBank/DDBJ databases">
        <title>Draft genome of the bovine lungworm Dictyocaulus viviparus.</title>
        <authorList>
            <person name="Mitreva M."/>
        </authorList>
    </citation>
    <scope>NUCLEOTIDE SEQUENCE [LARGE SCALE GENOMIC DNA]</scope>
    <source>
        <strain evidence="1 2">HannoverDv2000</strain>
    </source>
</reference>
<evidence type="ECO:0000313" key="1">
    <source>
        <dbReference type="EMBL" id="KJH41073.1"/>
    </source>
</evidence>